<proteinExistence type="predicted"/>
<organism evidence="1 2">
    <name type="scientific">Tetrahymena thermophila (strain SB210)</name>
    <dbReference type="NCBI Taxonomy" id="312017"/>
    <lineage>
        <taxon>Eukaryota</taxon>
        <taxon>Sar</taxon>
        <taxon>Alveolata</taxon>
        <taxon>Ciliophora</taxon>
        <taxon>Intramacronucleata</taxon>
        <taxon>Oligohymenophorea</taxon>
        <taxon>Hymenostomatida</taxon>
        <taxon>Tetrahymenina</taxon>
        <taxon>Tetrahymenidae</taxon>
        <taxon>Tetrahymena</taxon>
    </lineage>
</organism>
<keyword evidence="2" id="KW-1185">Reference proteome</keyword>
<name>W7XDZ5_TETTS</name>
<dbReference type="EMBL" id="GG662485">
    <property type="protein sequence ID" value="EWS72141.1"/>
    <property type="molecule type" value="Genomic_DNA"/>
</dbReference>
<dbReference type="GeneID" id="24440456"/>
<dbReference type="KEGG" id="tet:TTHERM_000732799"/>
<evidence type="ECO:0000313" key="2">
    <source>
        <dbReference type="Proteomes" id="UP000009168"/>
    </source>
</evidence>
<sequence>MFRFFRKIESNSKMCLILAYQSPQLAFEFSPLILFDKEKYCFILFLIGTSLTLIEVPKFNKSQEF</sequence>
<dbReference type="AlphaFoldDB" id="W7XDZ5"/>
<dbReference type="Proteomes" id="UP000009168">
    <property type="component" value="Unassembled WGS sequence"/>
</dbReference>
<protein>
    <submittedName>
        <fullName evidence="1">Uncharacterized protein</fullName>
    </submittedName>
</protein>
<reference evidence="2" key="1">
    <citation type="journal article" date="2006" name="PLoS Biol.">
        <title>Macronuclear genome sequence of the ciliate Tetrahymena thermophila, a model eukaryote.</title>
        <authorList>
            <person name="Eisen J.A."/>
            <person name="Coyne R.S."/>
            <person name="Wu M."/>
            <person name="Wu D."/>
            <person name="Thiagarajan M."/>
            <person name="Wortman J.R."/>
            <person name="Badger J.H."/>
            <person name="Ren Q."/>
            <person name="Amedeo P."/>
            <person name="Jones K.M."/>
            <person name="Tallon L.J."/>
            <person name="Delcher A.L."/>
            <person name="Salzberg S.L."/>
            <person name="Silva J.C."/>
            <person name="Haas B.J."/>
            <person name="Majoros W.H."/>
            <person name="Farzad M."/>
            <person name="Carlton J.M."/>
            <person name="Smith R.K. Jr."/>
            <person name="Garg J."/>
            <person name="Pearlman R.E."/>
            <person name="Karrer K.M."/>
            <person name="Sun L."/>
            <person name="Manning G."/>
            <person name="Elde N.C."/>
            <person name="Turkewitz A.P."/>
            <person name="Asai D.J."/>
            <person name="Wilkes D.E."/>
            <person name="Wang Y."/>
            <person name="Cai H."/>
            <person name="Collins K."/>
            <person name="Stewart B.A."/>
            <person name="Lee S.R."/>
            <person name="Wilamowska K."/>
            <person name="Weinberg Z."/>
            <person name="Ruzzo W.L."/>
            <person name="Wloga D."/>
            <person name="Gaertig J."/>
            <person name="Frankel J."/>
            <person name="Tsao C.-C."/>
            <person name="Gorovsky M.A."/>
            <person name="Keeling P.J."/>
            <person name="Waller R.F."/>
            <person name="Patron N.J."/>
            <person name="Cherry J.M."/>
            <person name="Stover N.A."/>
            <person name="Krieger C.J."/>
            <person name="del Toro C."/>
            <person name="Ryder H.F."/>
            <person name="Williamson S.C."/>
            <person name="Barbeau R.A."/>
            <person name="Hamilton E.P."/>
            <person name="Orias E."/>
        </authorList>
    </citation>
    <scope>NUCLEOTIDE SEQUENCE [LARGE SCALE GENOMIC DNA]</scope>
    <source>
        <strain evidence="2">SB210</strain>
    </source>
</reference>
<accession>W7XDZ5</accession>
<evidence type="ECO:0000313" key="1">
    <source>
        <dbReference type="EMBL" id="EWS72141.1"/>
    </source>
</evidence>
<dbReference type="InParanoid" id="W7XDZ5"/>
<gene>
    <name evidence="1" type="ORF">TTHERM_000732799</name>
</gene>
<dbReference type="RefSeq" id="XP_012655334.1">
    <property type="nucleotide sequence ID" value="XM_012799880.1"/>
</dbReference>